<proteinExistence type="predicted"/>
<evidence type="ECO:0000313" key="3">
    <source>
        <dbReference type="EMBL" id="KAG2257713.1"/>
    </source>
</evidence>
<dbReference type="InterPro" id="IPR040256">
    <property type="entry name" value="At4g02000-like"/>
</dbReference>
<reference evidence="3 4" key="1">
    <citation type="submission" date="2020-02" db="EMBL/GenBank/DDBJ databases">
        <authorList>
            <person name="Ma Q."/>
            <person name="Huang Y."/>
            <person name="Song X."/>
            <person name="Pei D."/>
        </authorList>
    </citation>
    <scope>NUCLEOTIDE SEQUENCE [LARGE SCALE GENOMIC DNA]</scope>
    <source>
        <strain evidence="3">Sxm20200214</strain>
        <tissue evidence="3">Leaf</tissue>
    </source>
</reference>
<keyword evidence="4" id="KW-1185">Reference proteome</keyword>
<name>A0A8X7PV39_BRACI</name>
<evidence type="ECO:0000256" key="1">
    <source>
        <dbReference type="SAM" id="MobiDB-lite"/>
    </source>
</evidence>
<dbReference type="EMBL" id="JAAMPC010000015">
    <property type="protein sequence ID" value="KAG2257713.1"/>
    <property type="molecule type" value="Genomic_DNA"/>
</dbReference>
<dbReference type="InterPro" id="IPR025836">
    <property type="entry name" value="Zn_knuckle_CX2CX4HX4C"/>
</dbReference>
<sequence length="535" mass="61081">MKFREWDLGTGGAKGISDHHYGCLEANRKGFKGSDTTDTIEIRRDLGNNGKLGIVVWSIVSQLRNLQRVILNQKGEVVGLEIKEKNYISALLRLWKVLIVWLIHTYHDGVGLLREEICGINQIIWHLIGLDWWRGVEEIRLVYIKRIDTEVYIILSISSSINSLFHLEVFGVSGLLVVMSQSQLLGKSGELKNAEGTRKRLKISVPHFDNTELIKQYDKTIIGRCMNPEAQDVKALIVMLPKIWKVEDHIETVLKSQPFHFDYWMVALARRQPKMPRDFPAAIPFWIKILGVPLEFWDAPTFQSIGDALGETVEVDLDYGRIKVIIDTTKELSFDTTVDFIGGEFHEGDEAFISLKYEKLFGFCETCLSLSHSVDYCPLTLPISRQEDRARSYKGVVINGDGGQHGKGREYREYLGKGKGKMYEEHETKWVKIPEKGSARYRSNRTSYRGDEDGSRFRSSRSDRSRGYTAEERTRPHRGAQRGSSPRAGVGEEAREEGEIPQKGQGSTENCSRDFTSLHNRTAQLSSLRRLIRYH</sequence>
<gene>
    <name evidence="3" type="ORF">Bca52824_077007</name>
</gene>
<dbReference type="Pfam" id="PF14392">
    <property type="entry name" value="zf-CCHC_4"/>
    <property type="match status" value="1"/>
</dbReference>
<dbReference type="OrthoDB" id="1745573at2759"/>
<comment type="caution">
    <text evidence="3">The sequence shown here is derived from an EMBL/GenBank/DDBJ whole genome shotgun (WGS) entry which is preliminary data.</text>
</comment>
<evidence type="ECO:0000313" key="4">
    <source>
        <dbReference type="Proteomes" id="UP000886595"/>
    </source>
</evidence>
<feature type="compositionally biased region" description="Basic and acidic residues" evidence="1">
    <location>
        <begin position="490"/>
        <end position="500"/>
    </location>
</feature>
<dbReference type="PANTHER" id="PTHR31286">
    <property type="entry name" value="GLYCINE-RICH CELL WALL STRUCTURAL PROTEIN 1.8-LIKE"/>
    <property type="match status" value="1"/>
</dbReference>
<organism evidence="3 4">
    <name type="scientific">Brassica carinata</name>
    <name type="common">Ethiopian mustard</name>
    <name type="synonym">Abyssinian cabbage</name>
    <dbReference type="NCBI Taxonomy" id="52824"/>
    <lineage>
        <taxon>Eukaryota</taxon>
        <taxon>Viridiplantae</taxon>
        <taxon>Streptophyta</taxon>
        <taxon>Embryophyta</taxon>
        <taxon>Tracheophyta</taxon>
        <taxon>Spermatophyta</taxon>
        <taxon>Magnoliopsida</taxon>
        <taxon>eudicotyledons</taxon>
        <taxon>Gunneridae</taxon>
        <taxon>Pentapetalae</taxon>
        <taxon>rosids</taxon>
        <taxon>malvids</taxon>
        <taxon>Brassicales</taxon>
        <taxon>Brassicaceae</taxon>
        <taxon>Brassiceae</taxon>
        <taxon>Brassica</taxon>
    </lineage>
</organism>
<feature type="region of interest" description="Disordered" evidence="1">
    <location>
        <begin position="441"/>
        <end position="518"/>
    </location>
</feature>
<evidence type="ECO:0000259" key="2">
    <source>
        <dbReference type="Pfam" id="PF14392"/>
    </source>
</evidence>
<feature type="compositionally biased region" description="Basic and acidic residues" evidence="1">
    <location>
        <begin position="448"/>
        <end position="474"/>
    </location>
</feature>
<dbReference type="PANTHER" id="PTHR31286:SF54">
    <property type="entry name" value="DUF4283 DOMAIN-CONTAINING PROTEIN"/>
    <property type="match status" value="1"/>
</dbReference>
<accession>A0A8X7PV39</accession>
<dbReference type="AlphaFoldDB" id="A0A8X7PV39"/>
<dbReference type="Proteomes" id="UP000886595">
    <property type="component" value="Unassembled WGS sequence"/>
</dbReference>
<feature type="domain" description="Zinc knuckle CX2CX4HX4C" evidence="2">
    <location>
        <begin position="326"/>
        <end position="378"/>
    </location>
</feature>
<feature type="compositionally biased region" description="Polar residues" evidence="1">
    <location>
        <begin position="504"/>
        <end position="518"/>
    </location>
</feature>
<protein>
    <recommendedName>
        <fullName evidence="2">Zinc knuckle CX2CX4HX4C domain-containing protein</fullName>
    </recommendedName>
</protein>